<reference evidence="2 3" key="1">
    <citation type="submission" date="2018-06" db="EMBL/GenBank/DDBJ databases">
        <authorList>
            <consortium name="Pathogen Informatics"/>
            <person name="Doyle S."/>
        </authorList>
    </citation>
    <scope>NUCLEOTIDE SEQUENCE [LARGE SCALE GENOMIC DNA]</scope>
    <source>
        <strain evidence="2 3">NCTC7582</strain>
    </source>
</reference>
<sequence>MTFVYTHLEDYIRDLYLSIGVTSPEQLDPKNIASLLGINLIYLPCDSTNIGNVIFLDSRLSKEEQWQEFGHESCHATLHSGNQAKSNPLFREYQEWKANSFALHFCVPTFMLNQIKLPKKKELAIIKICLLFNVEYDFAEKRLDQYLNNHFPSANLNIRVFI</sequence>
<accession>A0A2X0XHG6</accession>
<gene>
    <name evidence="2" type="primary">xkdA</name>
    <name evidence="2" type="ORF">NCTC7582_01611</name>
</gene>
<dbReference type="InterPro" id="IPR010359">
    <property type="entry name" value="IrrE_HExxH"/>
</dbReference>
<dbReference type="EMBL" id="UAQE01000001">
    <property type="protein sequence ID" value="SPT98349.1"/>
    <property type="molecule type" value="Genomic_DNA"/>
</dbReference>
<organism evidence="2 3">
    <name type="scientific">Lysinibacillus capsici</name>
    <dbReference type="NCBI Taxonomy" id="2115968"/>
    <lineage>
        <taxon>Bacteria</taxon>
        <taxon>Bacillati</taxon>
        <taxon>Bacillota</taxon>
        <taxon>Bacilli</taxon>
        <taxon>Bacillales</taxon>
        <taxon>Bacillaceae</taxon>
        <taxon>Lysinibacillus</taxon>
    </lineage>
</organism>
<feature type="domain" description="IrrE N-terminal-like" evidence="1">
    <location>
        <begin position="48"/>
        <end position="143"/>
    </location>
</feature>
<dbReference type="AlphaFoldDB" id="A0A2X0XHG6"/>
<protein>
    <submittedName>
        <fullName evidence="2">PBSX phage protein, peptidase</fullName>
    </submittedName>
</protein>
<evidence type="ECO:0000313" key="3">
    <source>
        <dbReference type="Proteomes" id="UP000251431"/>
    </source>
</evidence>
<dbReference type="Proteomes" id="UP000251431">
    <property type="component" value="Unassembled WGS sequence"/>
</dbReference>
<evidence type="ECO:0000259" key="1">
    <source>
        <dbReference type="Pfam" id="PF06114"/>
    </source>
</evidence>
<name>A0A2X0XHG6_9BACI</name>
<dbReference type="RefSeq" id="WP_112116973.1">
    <property type="nucleotide sequence ID" value="NZ_UAQE01000001.1"/>
</dbReference>
<evidence type="ECO:0000313" key="2">
    <source>
        <dbReference type="EMBL" id="SPT98349.1"/>
    </source>
</evidence>
<proteinExistence type="predicted"/>
<dbReference type="Pfam" id="PF06114">
    <property type="entry name" value="Peptidase_M78"/>
    <property type="match status" value="1"/>
</dbReference>